<evidence type="ECO:0000256" key="6">
    <source>
        <dbReference type="ARBA" id="ARBA00022473"/>
    </source>
</evidence>
<keyword evidence="11" id="KW-0969">Cilium</keyword>
<dbReference type="Pfam" id="PF05783">
    <property type="entry name" value="DLIC"/>
    <property type="match status" value="1"/>
</dbReference>
<reference evidence="16 17" key="1">
    <citation type="journal article" date="2018" name="BMC Genomics">
        <title>The genome of Naegleria lovaniensis, the basis for a comparative approach to unravel pathogenicity factors of the human pathogenic amoeba N. fowleri.</title>
        <authorList>
            <person name="Liechti N."/>
            <person name="Schurch N."/>
            <person name="Bruggmann R."/>
            <person name="Wittwer M."/>
        </authorList>
    </citation>
    <scope>NUCLEOTIDE SEQUENCE [LARGE SCALE GENOMIC DNA]</scope>
    <source>
        <strain evidence="16 17">ATCC 30569</strain>
    </source>
</reference>
<keyword evidence="6" id="KW-0217">Developmental protein</keyword>
<evidence type="ECO:0000313" key="17">
    <source>
        <dbReference type="Proteomes" id="UP000816034"/>
    </source>
</evidence>
<dbReference type="EMBL" id="PYSW02000018">
    <property type="protein sequence ID" value="KAG2385517.1"/>
    <property type="molecule type" value="Genomic_DNA"/>
</dbReference>
<dbReference type="GO" id="GO:0005813">
    <property type="term" value="C:centrosome"/>
    <property type="evidence" value="ECO:0007669"/>
    <property type="project" value="UniProtKB-SubCell"/>
</dbReference>
<protein>
    <recommendedName>
        <fullName evidence="5">Cytoplasmic dynein 2 light intermediate chain 1</fullName>
    </recommendedName>
</protein>
<dbReference type="GO" id="GO:0005930">
    <property type="term" value="C:axoneme"/>
    <property type="evidence" value="ECO:0007669"/>
    <property type="project" value="UniProtKB-SubCell"/>
</dbReference>
<evidence type="ECO:0000256" key="10">
    <source>
        <dbReference type="ARBA" id="ARBA00023017"/>
    </source>
</evidence>
<dbReference type="GO" id="GO:0036064">
    <property type="term" value="C:ciliary basal body"/>
    <property type="evidence" value="ECO:0007669"/>
    <property type="project" value="TreeGrafter"/>
</dbReference>
<evidence type="ECO:0000256" key="5">
    <source>
        <dbReference type="ARBA" id="ARBA00018863"/>
    </source>
</evidence>
<dbReference type="GO" id="GO:0005868">
    <property type="term" value="C:cytoplasmic dynein complex"/>
    <property type="evidence" value="ECO:0007669"/>
    <property type="project" value="InterPro"/>
</dbReference>
<keyword evidence="8" id="KW-0493">Microtubule</keyword>
<evidence type="ECO:0000256" key="15">
    <source>
        <dbReference type="SAM" id="MobiDB-lite"/>
    </source>
</evidence>
<dbReference type="AlphaFoldDB" id="A0AA88GR55"/>
<comment type="caution">
    <text evidence="16">The sequence shown here is derived from an EMBL/GenBank/DDBJ whole genome shotgun (WGS) entry which is preliminary data.</text>
</comment>
<keyword evidence="9" id="KW-0970">Cilium biogenesis/degradation</keyword>
<dbReference type="GeneID" id="68095787"/>
<sequence>MLSAPSTTTTSVGQNANTVTTTTPNTITRPPSGQVNTVSSRSNASIPSEASSSEATTPNARPTMTANRPGSASRRPGSNPNGRPPSSAASSVQQRRAGMPTSNASNSGGSPSTNSSSSSTQASRNVKTLWDIILDTKKDAISSNNEPVETNVFIIGGEQSGKSCLVHRILKRDYLKDPPEKSTALDFTFGKKDEGLKTYIANMWELAGGRSLIKLLKETITADNIHTVMAVIVLDLTKPLQLFEDFIYYQYVLTKISDELYDMLRKKGSDVPDKMIGRAKKRIGETHEDIDKLKLHGFQTIFVGTYFDQATQKYNPLQLKQLNQTMRFLCHTFGTSPMFMGIYADSKANENNDSSFRNFINYFVLGGKLSTTDFNLKDPVKPLKVIAGKDSFKNIGTPPVQAKTQQIISERAKKIKEKISKMFDNKEIEKWFDSFQFTFSEIDEGAEDEGNKEVMDLNFSEYAEEVVDEMKAKKDFEFDQYLKMVERDKKQKLLLKQQQDAKQQQKK</sequence>
<dbReference type="PANTHER" id="PTHR13236">
    <property type="entry name" value="DYNEIN 2 LIGHT INTERMEDIATE CHAIN, ISOFORM 2"/>
    <property type="match status" value="1"/>
</dbReference>
<feature type="compositionally biased region" description="Low complexity" evidence="15">
    <location>
        <begin position="73"/>
        <end position="91"/>
    </location>
</feature>
<keyword evidence="14" id="KW-0966">Cell projection</keyword>
<dbReference type="GO" id="GO:0035721">
    <property type="term" value="P:intraciliary retrograde transport"/>
    <property type="evidence" value="ECO:0007669"/>
    <property type="project" value="InterPro"/>
</dbReference>
<keyword evidence="13" id="KW-0206">Cytoskeleton</keyword>
<organism evidence="16 17">
    <name type="scientific">Naegleria lovaniensis</name>
    <name type="common">Amoeba</name>
    <dbReference type="NCBI Taxonomy" id="51637"/>
    <lineage>
        <taxon>Eukaryota</taxon>
        <taxon>Discoba</taxon>
        <taxon>Heterolobosea</taxon>
        <taxon>Tetramitia</taxon>
        <taxon>Eutetramitia</taxon>
        <taxon>Vahlkampfiidae</taxon>
        <taxon>Naegleria</taxon>
    </lineage>
</organism>
<evidence type="ECO:0000256" key="13">
    <source>
        <dbReference type="ARBA" id="ARBA00023212"/>
    </source>
</evidence>
<dbReference type="GO" id="GO:0005874">
    <property type="term" value="C:microtubule"/>
    <property type="evidence" value="ECO:0007669"/>
    <property type="project" value="UniProtKB-KW"/>
</dbReference>
<keyword evidence="12" id="KW-0505">Motor protein</keyword>
<feature type="region of interest" description="Disordered" evidence="15">
    <location>
        <begin position="1"/>
        <end position="123"/>
    </location>
</feature>
<feature type="compositionally biased region" description="Low complexity" evidence="15">
    <location>
        <begin position="15"/>
        <end position="31"/>
    </location>
</feature>
<proteinExistence type="inferred from homology"/>
<feature type="compositionally biased region" description="Low complexity" evidence="15">
    <location>
        <begin position="39"/>
        <end position="60"/>
    </location>
</feature>
<dbReference type="Proteomes" id="UP000816034">
    <property type="component" value="Unassembled WGS sequence"/>
</dbReference>
<name>A0AA88GR55_NAELO</name>
<evidence type="ECO:0000256" key="8">
    <source>
        <dbReference type="ARBA" id="ARBA00022701"/>
    </source>
</evidence>
<dbReference type="InterPro" id="IPR027417">
    <property type="entry name" value="P-loop_NTPase"/>
</dbReference>
<dbReference type="Gene3D" id="3.40.50.300">
    <property type="entry name" value="P-loop containing nucleotide triphosphate hydrolases"/>
    <property type="match status" value="1"/>
</dbReference>
<dbReference type="PANTHER" id="PTHR13236:SF0">
    <property type="entry name" value="CYTOPLASMIC DYNEIN 2 LIGHT INTERMEDIATE CHAIN 1"/>
    <property type="match status" value="1"/>
</dbReference>
<dbReference type="InterPro" id="IPR022780">
    <property type="entry name" value="Dynein_light_int_chain"/>
</dbReference>
<gene>
    <name evidence="16" type="ORF">C9374_003332</name>
</gene>
<evidence type="ECO:0000256" key="2">
    <source>
        <dbReference type="ARBA" id="ARBA00004300"/>
    </source>
</evidence>
<evidence type="ECO:0000256" key="9">
    <source>
        <dbReference type="ARBA" id="ARBA00022794"/>
    </source>
</evidence>
<dbReference type="InterPro" id="IPR040045">
    <property type="entry name" value="DYNC2LI1"/>
</dbReference>
<keyword evidence="17" id="KW-1185">Reference proteome</keyword>
<comment type="similarity">
    <text evidence="4">Belongs to the dynein light intermediate chain family.</text>
</comment>
<evidence type="ECO:0000313" key="16">
    <source>
        <dbReference type="EMBL" id="KAG2385517.1"/>
    </source>
</evidence>
<dbReference type="RefSeq" id="XP_044549510.1">
    <property type="nucleotide sequence ID" value="XM_044692849.1"/>
</dbReference>
<evidence type="ECO:0000256" key="7">
    <source>
        <dbReference type="ARBA" id="ARBA00022490"/>
    </source>
</evidence>
<evidence type="ECO:0000256" key="12">
    <source>
        <dbReference type="ARBA" id="ARBA00023175"/>
    </source>
</evidence>
<dbReference type="GO" id="GO:0045504">
    <property type="term" value="F:dynein heavy chain binding"/>
    <property type="evidence" value="ECO:0007669"/>
    <property type="project" value="TreeGrafter"/>
</dbReference>
<feature type="compositionally biased region" description="Low complexity" evidence="15">
    <location>
        <begin position="100"/>
        <end position="123"/>
    </location>
</feature>
<dbReference type="GO" id="GO:0035735">
    <property type="term" value="P:intraciliary transport involved in cilium assembly"/>
    <property type="evidence" value="ECO:0007669"/>
    <property type="project" value="InterPro"/>
</dbReference>
<evidence type="ECO:0000256" key="1">
    <source>
        <dbReference type="ARBA" id="ARBA00004120"/>
    </source>
</evidence>
<feature type="compositionally biased region" description="Polar residues" evidence="15">
    <location>
        <begin position="1"/>
        <end position="14"/>
    </location>
</feature>
<comment type="subcellular location">
    <subcellularLocation>
        <location evidence="3">Cytoplasm</location>
        <location evidence="3">Cytoskeleton</location>
        <location evidence="3">Cilium axoneme</location>
    </subcellularLocation>
    <subcellularLocation>
        <location evidence="1">Cytoplasm</location>
        <location evidence="1">Cytoskeleton</location>
        <location evidence="1">Cilium basal body</location>
    </subcellularLocation>
    <subcellularLocation>
        <location evidence="2">Cytoplasm</location>
        <location evidence="2">Cytoskeleton</location>
        <location evidence="2">Microtubule organizing center</location>
        <location evidence="2">Centrosome</location>
    </subcellularLocation>
</comment>
<evidence type="ECO:0000256" key="4">
    <source>
        <dbReference type="ARBA" id="ARBA00006831"/>
    </source>
</evidence>
<dbReference type="SUPFAM" id="SSF52540">
    <property type="entry name" value="P-loop containing nucleoside triphosphate hydrolases"/>
    <property type="match status" value="1"/>
</dbReference>
<evidence type="ECO:0000256" key="3">
    <source>
        <dbReference type="ARBA" id="ARBA00004430"/>
    </source>
</evidence>
<evidence type="ECO:0000256" key="14">
    <source>
        <dbReference type="ARBA" id="ARBA00023273"/>
    </source>
</evidence>
<keyword evidence="7" id="KW-0963">Cytoplasm</keyword>
<accession>A0AA88GR55</accession>
<dbReference type="CDD" id="cd00882">
    <property type="entry name" value="Ras_like_GTPase"/>
    <property type="match status" value="1"/>
</dbReference>
<keyword evidence="10" id="KW-0243">Dynein</keyword>
<evidence type="ECO:0000256" key="11">
    <source>
        <dbReference type="ARBA" id="ARBA00023069"/>
    </source>
</evidence>